<dbReference type="STRING" id="545694.TREPR_1164"/>
<dbReference type="AlphaFoldDB" id="F5YGW4"/>
<reference evidence="2 3" key="2">
    <citation type="journal article" date="2011" name="ISME J.">
        <title>RNA-seq reveals cooperative metabolic interactions between two termite-gut spirochete species in co-culture.</title>
        <authorList>
            <person name="Rosenthal A.Z."/>
            <person name="Matson E.G."/>
            <person name="Eldar A."/>
            <person name="Leadbetter J.R."/>
        </authorList>
    </citation>
    <scope>NUCLEOTIDE SEQUENCE [LARGE SCALE GENOMIC DNA]</scope>
    <source>
        <strain evidence="3">ATCC BAA-887 / DSM 12427 / ZAS-2</strain>
    </source>
</reference>
<dbReference type="HOGENOM" id="CLU_2557295_0_0_12"/>
<reference evidence="3" key="1">
    <citation type="submission" date="2009-12" db="EMBL/GenBank/DDBJ databases">
        <title>Complete sequence of Treponema primitia strain ZAS-2.</title>
        <authorList>
            <person name="Tetu S.G."/>
            <person name="Matson E."/>
            <person name="Ren Q."/>
            <person name="Seshadri R."/>
            <person name="Elbourne L."/>
            <person name="Hassan K.A."/>
            <person name="Durkin A."/>
            <person name="Radune D."/>
            <person name="Mohamoud Y."/>
            <person name="Shay R."/>
            <person name="Jin S."/>
            <person name="Zhang X."/>
            <person name="Lucey K."/>
            <person name="Ballor N.R."/>
            <person name="Ottesen E."/>
            <person name="Rosenthal R."/>
            <person name="Allen A."/>
            <person name="Leadbetter J.R."/>
            <person name="Paulsen I.T."/>
        </authorList>
    </citation>
    <scope>NUCLEOTIDE SEQUENCE [LARGE SCALE GENOMIC DNA]</scope>
    <source>
        <strain evidence="3">ATCC BAA-887 / DSM 12427 / ZAS-2</strain>
    </source>
</reference>
<accession>F5YGW4</accession>
<protein>
    <submittedName>
        <fullName evidence="2">Uncharacterized protein</fullName>
    </submittedName>
</protein>
<name>F5YGW4_TREPZ</name>
<keyword evidence="1" id="KW-0175">Coiled coil</keyword>
<gene>
    <name evidence="2" type="ordered locus">TREPR_1164</name>
</gene>
<evidence type="ECO:0000313" key="3">
    <source>
        <dbReference type="Proteomes" id="UP000009223"/>
    </source>
</evidence>
<organism evidence="2 3">
    <name type="scientific">Treponema primitia (strain ATCC BAA-887 / DSM 12427 / ZAS-2)</name>
    <dbReference type="NCBI Taxonomy" id="545694"/>
    <lineage>
        <taxon>Bacteria</taxon>
        <taxon>Pseudomonadati</taxon>
        <taxon>Spirochaetota</taxon>
        <taxon>Spirochaetia</taxon>
        <taxon>Spirochaetales</taxon>
        <taxon>Treponemataceae</taxon>
        <taxon>Treponema</taxon>
    </lineage>
</organism>
<dbReference type="Proteomes" id="UP000009223">
    <property type="component" value="Chromosome"/>
</dbReference>
<feature type="coiled-coil region" evidence="1">
    <location>
        <begin position="12"/>
        <end position="61"/>
    </location>
</feature>
<dbReference type="KEGG" id="tpi:TREPR_1164"/>
<evidence type="ECO:0000313" key="2">
    <source>
        <dbReference type="EMBL" id="AEF85159.1"/>
    </source>
</evidence>
<sequence>MEELYRTVALTSEKGDGEIAELKSTLEGLKQEAAARSERNKDLLSKRMAEIQGELKGLRGNPYAARPSIYSGDAPSMIDLKG</sequence>
<evidence type="ECO:0000256" key="1">
    <source>
        <dbReference type="SAM" id="Coils"/>
    </source>
</evidence>
<keyword evidence="3" id="KW-1185">Reference proteome</keyword>
<proteinExistence type="predicted"/>
<dbReference type="EMBL" id="CP001843">
    <property type="protein sequence ID" value="AEF85159.1"/>
    <property type="molecule type" value="Genomic_DNA"/>
</dbReference>